<organism evidence="1 2">
    <name type="scientific">Pseudobacter ginsenosidimutans</name>
    <dbReference type="NCBI Taxonomy" id="661488"/>
    <lineage>
        <taxon>Bacteria</taxon>
        <taxon>Pseudomonadati</taxon>
        <taxon>Bacteroidota</taxon>
        <taxon>Chitinophagia</taxon>
        <taxon>Chitinophagales</taxon>
        <taxon>Chitinophagaceae</taxon>
        <taxon>Pseudobacter</taxon>
    </lineage>
</organism>
<reference evidence="1 2" key="1">
    <citation type="submission" date="2019-02" db="EMBL/GenBank/DDBJ databases">
        <title>Genomic Encyclopedia of Type Strains, Phase IV (KMG-IV): sequencing the most valuable type-strain genomes for metagenomic binning, comparative biology and taxonomic classification.</title>
        <authorList>
            <person name="Goeker M."/>
        </authorList>
    </citation>
    <scope>NUCLEOTIDE SEQUENCE [LARGE SCALE GENOMIC DNA]</scope>
    <source>
        <strain evidence="1 2">DSM 18116</strain>
    </source>
</reference>
<sequence>MYLFRTLNQLKFYEKDEIGFADSCRLHFYFRITSQYSTTLLLTARAIL</sequence>
<evidence type="ECO:0000313" key="1">
    <source>
        <dbReference type="EMBL" id="RZS74956.1"/>
    </source>
</evidence>
<dbReference type="AlphaFoldDB" id="A0A4V2F1U1"/>
<protein>
    <submittedName>
        <fullName evidence="1">Uncharacterized protein</fullName>
    </submittedName>
</protein>
<gene>
    <name evidence="1" type="ORF">EV199_0808</name>
</gene>
<proteinExistence type="predicted"/>
<name>A0A4V2F1U1_9BACT</name>
<dbReference type="Proteomes" id="UP000293874">
    <property type="component" value="Unassembled WGS sequence"/>
</dbReference>
<comment type="caution">
    <text evidence="1">The sequence shown here is derived from an EMBL/GenBank/DDBJ whole genome shotgun (WGS) entry which is preliminary data.</text>
</comment>
<accession>A0A4V2F1U1</accession>
<keyword evidence="2" id="KW-1185">Reference proteome</keyword>
<dbReference type="EMBL" id="SGXA01000001">
    <property type="protein sequence ID" value="RZS74956.1"/>
    <property type="molecule type" value="Genomic_DNA"/>
</dbReference>
<evidence type="ECO:0000313" key="2">
    <source>
        <dbReference type="Proteomes" id="UP000293874"/>
    </source>
</evidence>